<dbReference type="Gene3D" id="3.30.565.10">
    <property type="entry name" value="Histidine kinase-like ATPase, C-terminal domain"/>
    <property type="match status" value="1"/>
</dbReference>
<dbReference type="InterPro" id="IPR000014">
    <property type="entry name" value="PAS"/>
</dbReference>
<keyword evidence="10 13" id="KW-1133">Transmembrane helix</keyword>
<dbReference type="Gene3D" id="1.10.287.130">
    <property type="match status" value="1"/>
</dbReference>
<evidence type="ECO:0000256" key="8">
    <source>
        <dbReference type="ARBA" id="ARBA00022777"/>
    </source>
</evidence>
<dbReference type="SUPFAM" id="SSF47384">
    <property type="entry name" value="Homodimeric domain of signal transducing histidine kinase"/>
    <property type="match status" value="1"/>
</dbReference>
<evidence type="ECO:0000259" key="14">
    <source>
        <dbReference type="PROSITE" id="PS50109"/>
    </source>
</evidence>
<dbReference type="Pfam" id="PF00672">
    <property type="entry name" value="HAMP"/>
    <property type="match status" value="1"/>
</dbReference>
<feature type="transmembrane region" description="Helical" evidence="13">
    <location>
        <begin position="149"/>
        <end position="168"/>
    </location>
</feature>
<comment type="catalytic activity">
    <reaction evidence="1">
        <text>ATP + protein L-histidine = ADP + protein N-phospho-L-histidine.</text>
        <dbReference type="EC" id="2.7.13.3"/>
    </reaction>
</comment>
<dbReference type="InterPro" id="IPR036097">
    <property type="entry name" value="HisK_dim/P_sf"/>
</dbReference>
<dbReference type="SUPFAM" id="SSF55785">
    <property type="entry name" value="PYP-like sensor domain (PAS domain)"/>
    <property type="match status" value="1"/>
</dbReference>
<feature type="domain" description="HAMP" evidence="16">
    <location>
        <begin position="170"/>
        <end position="222"/>
    </location>
</feature>
<comment type="caution">
    <text evidence="17">The sequence shown here is derived from an EMBL/GenBank/DDBJ whole genome shotgun (WGS) entry which is preliminary data.</text>
</comment>
<protein>
    <recommendedName>
        <fullName evidence="3">histidine kinase</fullName>
        <ecNumber evidence="3">2.7.13.3</ecNumber>
    </recommendedName>
</protein>
<dbReference type="SMART" id="SM00387">
    <property type="entry name" value="HATPase_c"/>
    <property type="match status" value="1"/>
</dbReference>
<feature type="domain" description="PAS" evidence="15">
    <location>
        <begin position="231"/>
        <end position="276"/>
    </location>
</feature>
<dbReference type="InterPro" id="IPR005467">
    <property type="entry name" value="His_kinase_dom"/>
</dbReference>
<evidence type="ECO:0000256" key="6">
    <source>
        <dbReference type="ARBA" id="ARBA00022692"/>
    </source>
</evidence>
<dbReference type="SMART" id="SM00091">
    <property type="entry name" value="PAS"/>
    <property type="match status" value="1"/>
</dbReference>
<keyword evidence="7" id="KW-0547">Nucleotide-binding</keyword>
<dbReference type="InterPro" id="IPR003661">
    <property type="entry name" value="HisK_dim/P_dom"/>
</dbReference>
<dbReference type="RefSeq" id="WP_168674534.1">
    <property type="nucleotide sequence ID" value="NZ_JAAVTK010000012.1"/>
</dbReference>
<dbReference type="SMART" id="SM00304">
    <property type="entry name" value="HAMP"/>
    <property type="match status" value="1"/>
</dbReference>
<keyword evidence="4" id="KW-0597">Phosphoprotein</keyword>
<dbReference type="CDD" id="cd06225">
    <property type="entry name" value="HAMP"/>
    <property type="match status" value="1"/>
</dbReference>
<evidence type="ECO:0000256" key="13">
    <source>
        <dbReference type="SAM" id="Phobius"/>
    </source>
</evidence>
<keyword evidence="8 17" id="KW-0418">Kinase</keyword>
<evidence type="ECO:0000256" key="7">
    <source>
        <dbReference type="ARBA" id="ARBA00022741"/>
    </source>
</evidence>
<dbReference type="GO" id="GO:0016301">
    <property type="term" value="F:kinase activity"/>
    <property type="evidence" value="ECO:0007669"/>
    <property type="project" value="UniProtKB-KW"/>
</dbReference>
<dbReference type="Pfam" id="PF00512">
    <property type="entry name" value="HisKA"/>
    <property type="match status" value="1"/>
</dbReference>
<accession>A0ABX1HPP8</accession>
<evidence type="ECO:0000256" key="5">
    <source>
        <dbReference type="ARBA" id="ARBA00022679"/>
    </source>
</evidence>
<dbReference type="SMART" id="SM00388">
    <property type="entry name" value="HisKA"/>
    <property type="match status" value="1"/>
</dbReference>
<organism evidence="17 18">
    <name type="scientific">Hymenobacter artigasi</name>
    <dbReference type="NCBI Taxonomy" id="2719616"/>
    <lineage>
        <taxon>Bacteria</taxon>
        <taxon>Pseudomonadati</taxon>
        <taxon>Bacteroidota</taxon>
        <taxon>Cytophagia</taxon>
        <taxon>Cytophagales</taxon>
        <taxon>Hymenobacteraceae</taxon>
        <taxon>Hymenobacter</taxon>
    </lineage>
</organism>
<keyword evidence="11" id="KW-0902">Two-component regulatory system</keyword>
<proteinExistence type="predicted"/>
<evidence type="ECO:0000256" key="9">
    <source>
        <dbReference type="ARBA" id="ARBA00022840"/>
    </source>
</evidence>
<evidence type="ECO:0000259" key="16">
    <source>
        <dbReference type="PROSITE" id="PS50885"/>
    </source>
</evidence>
<gene>
    <name evidence="17" type="ORF">HBN54_003563</name>
</gene>
<dbReference type="PANTHER" id="PTHR42878:SF7">
    <property type="entry name" value="SENSOR HISTIDINE KINASE GLRK"/>
    <property type="match status" value="1"/>
</dbReference>
<dbReference type="SUPFAM" id="SSF55874">
    <property type="entry name" value="ATPase domain of HSP90 chaperone/DNA topoisomerase II/histidine kinase"/>
    <property type="match status" value="1"/>
</dbReference>
<keyword evidence="12 13" id="KW-0472">Membrane</keyword>
<dbReference type="PROSITE" id="PS50109">
    <property type="entry name" value="HIS_KIN"/>
    <property type="match status" value="1"/>
</dbReference>
<dbReference type="SUPFAM" id="SSF158472">
    <property type="entry name" value="HAMP domain-like"/>
    <property type="match status" value="1"/>
</dbReference>
<dbReference type="InterPro" id="IPR003660">
    <property type="entry name" value="HAMP_dom"/>
</dbReference>
<keyword evidence="18" id="KW-1185">Reference proteome</keyword>
<dbReference type="Gene3D" id="6.10.340.10">
    <property type="match status" value="1"/>
</dbReference>
<dbReference type="PRINTS" id="PR00344">
    <property type="entry name" value="BCTRLSENSOR"/>
</dbReference>
<evidence type="ECO:0000256" key="10">
    <source>
        <dbReference type="ARBA" id="ARBA00022989"/>
    </source>
</evidence>
<keyword evidence="6 13" id="KW-0812">Transmembrane</keyword>
<dbReference type="PROSITE" id="PS50112">
    <property type="entry name" value="PAS"/>
    <property type="match status" value="1"/>
</dbReference>
<dbReference type="InterPro" id="IPR004358">
    <property type="entry name" value="Sig_transdc_His_kin-like_C"/>
</dbReference>
<evidence type="ECO:0000256" key="11">
    <source>
        <dbReference type="ARBA" id="ARBA00023012"/>
    </source>
</evidence>
<dbReference type="CDD" id="cd00082">
    <property type="entry name" value="HisKA"/>
    <property type="match status" value="1"/>
</dbReference>
<evidence type="ECO:0000256" key="3">
    <source>
        <dbReference type="ARBA" id="ARBA00012438"/>
    </source>
</evidence>
<sequence>MSLKAKITWGFVAMLALLVGLGGYAFDTVHQLDRNSRAILQDNFYSVQLGQRMLQALDELATPAAAPAALNRYSTALTREAGNITEPGEQQLVDSMVQALGRYEDAPAGRLATVAELRRHTHHMVALNMAALTRKNEQANRTATAATRLLLTLLTLGALLALALVLSVPEAAVGGLRKLTASINHAAAGNFSASIPQESTDEFGSVARAFNRLLVHLNEYRTANLAELLTERNRVASIVQTLEEGLLLLDESRQVIVANPVACALLGLPEAEVVARPAEELAQANPVFGQLLAYVQQPAAQRGSTPLALTVGEGAEAVFYQVGLHEATSFNAATDRMEFIGSILALHNVSAFKKLDQTKSDFLATISHELKTPLSSSNFNLKLLLDQRIGPLNAEQADIVSSLRQENKRLLLLVSELLTVARLEAGATIALDLRPTALAALVAAATEPLQLQLRPKHLVLDVQLPPDLPPVRADLEKAAWVLLNLLANAVRYSPEGGRIVVSAAAGPDGQTVRVEVQDDGPGIAPEHQQRIFERFAQGPGAGPEAAAGTGLGLSISREFIVSQGGTLGVESTPGAGSTFYFTLPVA</sequence>
<dbReference type="EC" id="2.7.13.3" evidence="3"/>
<dbReference type="InterPro" id="IPR003594">
    <property type="entry name" value="HATPase_dom"/>
</dbReference>
<dbReference type="PROSITE" id="PS50885">
    <property type="entry name" value="HAMP"/>
    <property type="match status" value="1"/>
</dbReference>
<dbReference type="PANTHER" id="PTHR42878">
    <property type="entry name" value="TWO-COMPONENT HISTIDINE KINASE"/>
    <property type="match status" value="1"/>
</dbReference>
<dbReference type="InterPro" id="IPR036890">
    <property type="entry name" value="HATPase_C_sf"/>
</dbReference>
<dbReference type="InterPro" id="IPR050351">
    <property type="entry name" value="BphY/WalK/GraS-like"/>
</dbReference>
<evidence type="ECO:0000259" key="15">
    <source>
        <dbReference type="PROSITE" id="PS50112"/>
    </source>
</evidence>
<dbReference type="Proteomes" id="UP000717634">
    <property type="component" value="Unassembled WGS sequence"/>
</dbReference>
<dbReference type="Gene3D" id="3.30.450.20">
    <property type="entry name" value="PAS domain"/>
    <property type="match status" value="1"/>
</dbReference>
<feature type="domain" description="Histidine kinase" evidence="14">
    <location>
        <begin position="365"/>
        <end position="586"/>
    </location>
</feature>
<dbReference type="InterPro" id="IPR035965">
    <property type="entry name" value="PAS-like_dom_sf"/>
</dbReference>
<evidence type="ECO:0000313" key="18">
    <source>
        <dbReference type="Proteomes" id="UP000717634"/>
    </source>
</evidence>
<name>A0ABX1HPP8_9BACT</name>
<evidence type="ECO:0000256" key="2">
    <source>
        <dbReference type="ARBA" id="ARBA00004141"/>
    </source>
</evidence>
<evidence type="ECO:0000256" key="1">
    <source>
        <dbReference type="ARBA" id="ARBA00000085"/>
    </source>
</evidence>
<evidence type="ECO:0000256" key="12">
    <source>
        <dbReference type="ARBA" id="ARBA00023136"/>
    </source>
</evidence>
<dbReference type="Pfam" id="PF02518">
    <property type="entry name" value="HATPase_c"/>
    <property type="match status" value="1"/>
</dbReference>
<reference evidence="17 18" key="1">
    <citation type="submission" date="2020-03" db="EMBL/GenBank/DDBJ databases">
        <title>Genomic Encyclopedia of Type Strains, Phase IV (KMG-V): Genome sequencing to study the core and pangenomes of soil and plant-associated prokaryotes.</title>
        <authorList>
            <person name="Whitman W."/>
        </authorList>
    </citation>
    <scope>NUCLEOTIDE SEQUENCE [LARGE SCALE GENOMIC DNA]</scope>
    <source>
        <strain evidence="17 18">1B</strain>
    </source>
</reference>
<evidence type="ECO:0000256" key="4">
    <source>
        <dbReference type="ARBA" id="ARBA00022553"/>
    </source>
</evidence>
<keyword evidence="9" id="KW-0067">ATP-binding</keyword>
<evidence type="ECO:0000313" key="17">
    <source>
        <dbReference type="EMBL" id="NKI90951.1"/>
    </source>
</evidence>
<comment type="subcellular location">
    <subcellularLocation>
        <location evidence="2">Membrane</location>
        <topology evidence="2">Multi-pass membrane protein</topology>
    </subcellularLocation>
</comment>
<dbReference type="EMBL" id="JAAVTK010000012">
    <property type="protein sequence ID" value="NKI90951.1"/>
    <property type="molecule type" value="Genomic_DNA"/>
</dbReference>
<keyword evidence="5" id="KW-0808">Transferase</keyword>